<keyword evidence="3" id="KW-0804">Transcription</keyword>
<dbReference type="Gene3D" id="1.10.10.60">
    <property type="entry name" value="Homeodomain-like"/>
    <property type="match status" value="1"/>
</dbReference>
<organism evidence="5 6">
    <name type="scientific">Reyranella soli</name>
    <dbReference type="NCBI Taxonomy" id="1230389"/>
    <lineage>
        <taxon>Bacteria</taxon>
        <taxon>Pseudomonadati</taxon>
        <taxon>Pseudomonadota</taxon>
        <taxon>Alphaproteobacteria</taxon>
        <taxon>Hyphomicrobiales</taxon>
        <taxon>Reyranellaceae</taxon>
        <taxon>Reyranella</taxon>
    </lineage>
</organism>
<dbReference type="GO" id="GO:0003700">
    <property type="term" value="F:DNA-binding transcription factor activity"/>
    <property type="evidence" value="ECO:0007669"/>
    <property type="project" value="InterPro"/>
</dbReference>
<dbReference type="SUPFAM" id="SSF46689">
    <property type="entry name" value="Homeodomain-like"/>
    <property type="match status" value="1"/>
</dbReference>
<evidence type="ECO:0000259" key="4">
    <source>
        <dbReference type="PROSITE" id="PS01124"/>
    </source>
</evidence>
<comment type="caution">
    <text evidence="5">The sequence shown here is derived from an EMBL/GenBank/DDBJ whole genome shotgun (WGS) entry which is preliminary data.</text>
</comment>
<protein>
    <recommendedName>
        <fullName evidence="4">HTH araC/xylS-type domain-containing protein</fullName>
    </recommendedName>
</protein>
<accession>A0A512NT86</accession>
<gene>
    <name evidence="5" type="ORF">RSO01_93390</name>
</gene>
<dbReference type="InterPro" id="IPR018060">
    <property type="entry name" value="HTH_AraC"/>
</dbReference>
<proteinExistence type="predicted"/>
<dbReference type="GO" id="GO:0000976">
    <property type="term" value="F:transcription cis-regulatory region binding"/>
    <property type="evidence" value="ECO:0007669"/>
    <property type="project" value="TreeGrafter"/>
</dbReference>
<evidence type="ECO:0000313" key="6">
    <source>
        <dbReference type="Proteomes" id="UP000321058"/>
    </source>
</evidence>
<feature type="domain" description="HTH araC/xylS-type" evidence="4">
    <location>
        <begin position="20"/>
        <end position="117"/>
    </location>
</feature>
<evidence type="ECO:0000256" key="1">
    <source>
        <dbReference type="ARBA" id="ARBA00023015"/>
    </source>
</evidence>
<dbReference type="EMBL" id="BKAJ01000332">
    <property type="protein sequence ID" value="GEP62173.1"/>
    <property type="molecule type" value="Genomic_DNA"/>
</dbReference>
<dbReference type="PANTHER" id="PTHR47894:SF1">
    <property type="entry name" value="HTH-TYPE TRANSCRIPTIONAL REGULATOR VQSM"/>
    <property type="match status" value="1"/>
</dbReference>
<dbReference type="InterPro" id="IPR009057">
    <property type="entry name" value="Homeodomain-like_sf"/>
</dbReference>
<evidence type="ECO:0000256" key="3">
    <source>
        <dbReference type="ARBA" id="ARBA00023163"/>
    </source>
</evidence>
<reference evidence="5 6" key="1">
    <citation type="submission" date="2019-07" db="EMBL/GenBank/DDBJ databases">
        <title>Whole genome shotgun sequence of Reyranella soli NBRC 108950.</title>
        <authorList>
            <person name="Hosoyama A."/>
            <person name="Uohara A."/>
            <person name="Ohji S."/>
            <person name="Ichikawa N."/>
        </authorList>
    </citation>
    <scope>NUCLEOTIDE SEQUENCE [LARGE SCALE GENOMIC DNA]</scope>
    <source>
        <strain evidence="5 6">NBRC 108950</strain>
    </source>
</reference>
<evidence type="ECO:0000313" key="5">
    <source>
        <dbReference type="EMBL" id="GEP62173.1"/>
    </source>
</evidence>
<keyword evidence="2" id="KW-0238">DNA-binding</keyword>
<dbReference type="GO" id="GO:0005829">
    <property type="term" value="C:cytosol"/>
    <property type="evidence" value="ECO:0007669"/>
    <property type="project" value="TreeGrafter"/>
</dbReference>
<keyword evidence="6" id="KW-1185">Reference proteome</keyword>
<dbReference type="Pfam" id="PF12833">
    <property type="entry name" value="HTH_18"/>
    <property type="match status" value="1"/>
</dbReference>
<dbReference type="PANTHER" id="PTHR47894">
    <property type="entry name" value="HTH-TYPE TRANSCRIPTIONAL REGULATOR GADX"/>
    <property type="match status" value="1"/>
</dbReference>
<dbReference type="AlphaFoldDB" id="A0A512NT86"/>
<dbReference type="Proteomes" id="UP000321058">
    <property type="component" value="Unassembled WGS sequence"/>
</dbReference>
<evidence type="ECO:0000256" key="2">
    <source>
        <dbReference type="ARBA" id="ARBA00023125"/>
    </source>
</evidence>
<name>A0A512NT86_9HYPH</name>
<dbReference type="PROSITE" id="PS01124">
    <property type="entry name" value="HTH_ARAC_FAMILY_2"/>
    <property type="match status" value="1"/>
</dbReference>
<keyword evidence="1" id="KW-0805">Transcription regulation</keyword>
<sequence>MIELCESLMADLELSAGTAGKVREILLLNLMRPTSFDVVASRLHMTIRTLRRKLDQENTSFRKLGDELKMQVAIKYLRDTELPMDDIAHSLGFSEAAILRRALKRWTNTGPREFRGGRHSVRN</sequence>
<dbReference type="SMART" id="SM00342">
    <property type="entry name" value="HTH_ARAC"/>
    <property type="match status" value="1"/>
</dbReference>